<dbReference type="EMBL" id="CP095848">
    <property type="protein sequence ID" value="UPL48170.1"/>
    <property type="molecule type" value="Genomic_DNA"/>
</dbReference>
<dbReference type="Proteomes" id="UP000829647">
    <property type="component" value="Chromosome"/>
</dbReference>
<feature type="domain" description="DUF4174" evidence="3">
    <location>
        <begin position="36"/>
        <end position="143"/>
    </location>
</feature>
<keyword evidence="1 2" id="KW-0732">Signal</keyword>
<sequence length="149" mass="16473">MAFYALLSALLSIPLWLAPVSAPAQGLPADGLAATLHASKWQQRVLLLCAPTADNAELRRQQQVLRPAKAELVARDVVVYEVIQNRLSAADQRYLRQRLGVASGSFTVLLLGKDGGVKRREMQPLSAAQLFATIDAMPMRQQEMRRPRK</sequence>
<feature type="chain" id="PRO_5046250054" evidence="2">
    <location>
        <begin position="25"/>
        <end position="149"/>
    </location>
</feature>
<evidence type="ECO:0000313" key="5">
    <source>
        <dbReference type="Proteomes" id="UP000829647"/>
    </source>
</evidence>
<reference evidence="4 5" key="1">
    <citation type="submission" date="2022-04" db="EMBL/GenBank/DDBJ databases">
        <title>Hymenobacter sp. isolated from the air.</title>
        <authorList>
            <person name="Won M."/>
            <person name="Lee C.-M."/>
            <person name="Woen H.-Y."/>
            <person name="Kwon S.-W."/>
        </authorList>
    </citation>
    <scope>NUCLEOTIDE SEQUENCE [LARGE SCALE GENOMIC DNA]</scope>
    <source>
        <strain evidence="5">5516 S-25</strain>
    </source>
</reference>
<dbReference type="RefSeq" id="WP_247974677.1">
    <property type="nucleotide sequence ID" value="NZ_CP095848.1"/>
</dbReference>
<dbReference type="InterPro" id="IPR025232">
    <property type="entry name" value="DUF4174"/>
</dbReference>
<name>A0ABY4J5S6_9BACT</name>
<evidence type="ECO:0000256" key="2">
    <source>
        <dbReference type="SAM" id="SignalP"/>
    </source>
</evidence>
<feature type="signal peptide" evidence="2">
    <location>
        <begin position="1"/>
        <end position="24"/>
    </location>
</feature>
<dbReference type="Pfam" id="PF13778">
    <property type="entry name" value="DUF4174"/>
    <property type="match status" value="1"/>
</dbReference>
<gene>
    <name evidence="4" type="ORF">MWH26_13345</name>
</gene>
<evidence type="ECO:0000256" key="1">
    <source>
        <dbReference type="ARBA" id="ARBA00022729"/>
    </source>
</evidence>
<evidence type="ECO:0000313" key="4">
    <source>
        <dbReference type="EMBL" id="UPL48170.1"/>
    </source>
</evidence>
<protein>
    <submittedName>
        <fullName evidence="4">DUF4174 domain-containing protein</fullName>
    </submittedName>
</protein>
<keyword evidence="5" id="KW-1185">Reference proteome</keyword>
<organism evidence="4 5">
    <name type="scientific">Hymenobacter sublimis</name>
    <dbReference type="NCBI Taxonomy" id="2933777"/>
    <lineage>
        <taxon>Bacteria</taxon>
        <taxon>Pseudomonadati</taxon>
        <taxon>Bacteroidota</taxon>
        <taxon>Cytophagia</taxon>
        <taxon>Cytophagales</taxon>
        <taxon>Hymenobacteraceae</taxon>
        <taxon>Hymenobacter</taxon>
    </lineage>
</organism>
<accession>A0ABY4J5S6</accession>
<evidence type="ECO:0000259" key="3">
    <source>
        <dbReference type="Pfam" id="PF13778"/>
    </source>
</evidence>
<proteinExistence type="predicted"/>